<gene>
    <name evidence="2" type="ORF">KEG57_49640</name>
</gene>
<evidence type="ECO:0000256" key="1">
    <source>
        <dbReference type="SAM" id="SignalP"/>
    </source>
</evidence>
<dbReference type="InterPro" id="IPR022224">
    <property type="entry name" value="DUF3750"/>
</dbReference>
<accession>A0A9X4AXJ6</accession>
<evidence type="ECO:0000313" key="2">
    <source>
        <dbReference type="EMBL" id="MDC3988628.1"/>
    </source>
</evidence>
<protein>
    <submittedName>
        <fullName evidence="2">DUF3750 domain-containing protein</fullName>
    </submittedName>
</protein>
<feature type="chain" id="PRO_5040734862" evidence="1">
    <location>
        <begin position="22"/>
        <end position="228"/>
    </location>
</feature>
<keyword evidence="1" id="KW-0732">Signal</keyword>
<reference evidence="2 3" key="1">
    <citation type="submission" date="2021-04" db="EMBL/GenBank/DDBJ databases">
        <title>Genome analysis of Polyangium sp.</title>
        <authorList>
            <person name="Li Y."/>
            <person name="Wang J."/>
        </authorList>
    </citation>
    <scope>NUCLEOTIDE SEQUENCE [LARGE SCALE GENOMIC DNA]</scope>
    <source>
        <strain evidence="2 3">SDU14</strain>
    </source>
</reference>
<keyword evidence="3" id="KW-1185">Reference proteome</keyword>
<dbReference type="Proteomes" id="UP001151081">
    <property type="component" value="Unassembled WGS sequence"/>
</dbReference>
<organism evidence="2 3">
    <name type="scientific">Polyangium jinanense</name>
    <dbReference type="NCBI Taxonomy" id="2829994"/>
    <lineage>
        <taxon>Bacteria</taxon>
        <taxon>Pseudomonadati</taxon>
        <taxon>Myxococcota</taxon>
        <taxon>Polyangia</taxon>
        <taxon>Polyangiales</taxon>
        <taxon>Polyangiaceae</taxon>
        <taxon>Polyangium</taxon>
    </lineage>
</organism>
<dbReference type="AlphaFoldDB" id="A0A9X4AXJ6"/>
<dbReference type="PROSITE" id="PS51257">
    <property type="entry name" value="PROKAR_LIPOPROTEIN"/>
    <property type="match status" value="1"/>
</dbReference>
<feature type="signal peptide" evidence="1">
    <location>
        <begin position="1"/>
        <end position="21"/>
    </location>
</feature>
<dbReference type="Pfam" id="PF12570">
    <property type="entry name" value="DUF3750"/>
    <property type="match status" value="1"/>
</dbReference>
<comment type="caution">
    <text evidence="2">The sequence shown here is derived from an EMBL/GenBank/DDBJ whole genome shotgun (WGS) entry which is preliminary data.</text>
</comment>
<name>A0A9X4AXJ6_9BACT</name>
<dbReference type="EMBL" id="JAGTJJ010000078">
    <property type="protein sequence ID" value="MDC3988628.1"/>
    <property type="molecule type" value="Genomic_DNA"/>
</dbReference>
<dbReference type="RefSeq" id="WP_272459844.1">
    <property type="nucleotide sequence ID" value="NZ_JAGTJJ010000078.1"/>
</dbReference>
<proteinExistence type="predicted"/>
<evidence type="ECO:0000313" key="3">
    <source>
        <dbReference type="Proteomes" id="UP001151081"/>
    </source>
</evidence>
<sequence>MNQARLLAHVVLAAAALTSSAGCVVLRRPTTLPPAEKPYVAVLSGEMPEPITMVARHAWIIVNVADQGPLLRYELLSRAFKETTSRPLDYFGEGDVALHGLVEKDRGSIRKMVECLDEETPRYNEEHPDYFPMPGPNSNTYVDQMLRRCNIPVDLPSTAIGKDYRGPIGVSLTSGGTGVQFDTWIAGVKLGLTEGVELHVLGLTIGVDWWPPALILPVNPGRLGFDDR</sequence>